<organism evidence="2">
    <name type="scientific">Oryza meridionalis</name>
    <dbReference type="NCBI Taxonomy" id="40149"/>
    <lineage>
        <taxon>Eukaryota</taxon>
        <taxon>Viridiplantae</taxon>
        <taxon>Streptophyta</taxon>
        <taxon>Embryophyta</taxon>
        <taxon>Tracheophyta</taxon>
        <taxon>Spermatophyta</taxon>
        <taxon>Magnoliopsida</taxon>
        <taxon>Liliopsida</taxon>
        <taxon>Poales</taxon>
        <taxon>Poaceae</taxon>
        <taxon>BOP clade</taxon>
        <taxon>Oryzoideae</taxon>
        <taxon>Oryzeae</taxon>
        <taxon>Oryzinae</taxon>
        <taxon>Oryza</taxon>
    </lineage>
</organism>
<reference evidence="2" key="1">
    <citation type="submission" date="2015-04" db="UniProtKB">
        <authorList>
            <consortium name="EnsemblPlants"/>
        </authorList>
    </citation>
    <scope>IDENTIFICATION</scope>
</reference>
<dbReference type="PANTHER" id="PTHR35692:SF1">
    <property type="entry name" value="F26F24.11"/>
    <property type="match status" value="1"/>
</dbReference>
<dbReference type="PANTHER" id="PTHR35692">
    <property type="entry name" value="F26F24.11"/>
    <property type="match status" value="1"/>
</dbReference>
<evidence type="ECO:0000313" key="2">
    <source>
        <dbReference type="EnsemblPlants" id="OMERI09G07900.1"/>
    </source>
</evidence>
<evidence type="ECO:0000256" key="1">
    <source>
        <dbReference type="SAM" id="MobiDB-lite"/>
    </source>
</evidence>
<dbReference type="AlphaFoldDB" id="A0A0E0ES53"/>
<evidence type="ECO:0000313" key="3">
    <source>
        <dbReference type="Proteomes" id="UP000008021"/>
    </source>
</evidence>
<feature type="region of interest" description="Disordered" evidence="1">
    <location>
        <begin position="31"/>
        <end position="51"/>
    </location>
</feature>
<name>A0A0E0ES53_9ORYZ</name>
<protein>
    <submittedName>
        <fullName evidence="2">Uncharacterized protein</fullName>
    </submittedName>
</protein>
<dbReference type="EnsemblPlants" id="OMERI09G07900.1">
    <property type="protein sequence ID" value="OMERI09G07900.1"/>
    <property type="gene ID" value="OMERI09G07900"/>
</dbReference>
<dbReference type="Gramene" id="OMERI09G07900.1">
    <property type="protein sequence ID" value="OMERI09G07900.1"/>
    <property type="gene ID" value="OMERI09G07900"/>
</dbReference>
<sequence length="115" mass="12624">MAVPTAVATVARDGDDDEALEKLFRPGRGRQTLWERNSRRHDDSPSPLRQACCFGFSPKKTQQRTPTGSGRKSCAGADNVLGIGDAGEWGDENRRIVTELKQQQCKHKKTARGAS</sequence>
<dbReference type="Proteomes" id="UP000008021">
    <property type="component" value="Chromosome 9"/>
</dbReference>
<reference evidence="2" key="2">
    <citation type="submission" date="2018-05" db="EMBL/GenBank/DDBJ databases">
        <title>OmerRS3 (Oryza meridionalis Reference Sequence Version 3).</title>
        <authorList>
            <person name="Zhang J."/>
            <person name="Kudrna D."/>
            <person name="Lee S."/>
            <person name="Talag J."/>
            <person name="Welchert J."/>
            <person name="Wing R.A."/>
        </authorList>
    </citation>
    <scope>NUCLEOTIDE SEQUENCE [LARGE SCALE GENOMIC DNA]</scope>
    <source>
        <strain evidence="2">cv. OR44</strain>
    </source>
</reference>
<proteinExistence type="predicted"/>
<accession>A0A0E0ES53</accession>
<keyword evidence="3" id="KW-1185">Reference proteome</keyword>
<dbReference type="HOGENOM" id="CLU_2112802_0_0_1"/>